<name>A0A9P4UNM0_9PEZI</name>
<dbReference type="Gene3D" id="3.40.50.150">
    <property type="entry name" value="Vaccinia Virus protein VP39"/>
    <property type="match status" value="1"/>
</dbReference>
<dbReference type="OrthoDB" id="506498at2759"/>
<sequence length="340" mass="38782">MASSRELLISQLTVRNSSRDVPAQGLDDRVFELGGRSFSVYAERRRVHCVPVDDVLLMATQDEWDHELEVNRLLNSFLGETTVLVPNFPPPNLKQDEALSVLDCGCGSGAWIDSFLQEYEEAEVTGVDLFLNGQSESTEDSEDEWFKERWDLNISFRLIKKQTALKRDRFHLINSRLLTGGIYEVRWDGYLAELHQMLRRGGWLQMVEIELPPQSGVGNALGAPSSLGQWWDHYRAAMTRVDSRVRKNLTIGQELRVKLRSAGFGSVNVESKAFPVGAWHPDFDEDLGKDMLPVMEHMLDSLGIWPFRRFSQLTAEQCDALITRAKAELRDPAKKWFLKV</sequence>
<dbReference type="InterPro" id="IPR029063">
    <property type="entry name" value="SAM-dependent_MTases_sf"/>
</dbReference>
<proteinExistence type="predicted"/>
<organism evidence="1 2">
    <name type="scientific">Polychaeton citri CBS 116435</name>
    <dbReference type="NCBI Taxonomy" id="1314669"/>
    <lineage>
        <taxon>Eukaryota</taxon>
        <taxon>Fungi</taxon>
        <taxon>Dikarya</taxon>
        <taxon>Ascomycota</taxon>
        <taxon>Pezizomycotina</taxon>
        <taxon>Dothideomycetes</taxon>
        <taxon>Dothideomycetidae</taxon>
        <taxon>Capnodiales</taxon>
        <taxon>Capnodiaceae</taxon>
        <taxon>Polychaeton</taxon>
    </lineage>
</organism>
<accession>A0A9P4UNM0</accession>
<gene>
    <name evidence="1" type="ORF">K431DRAFT_327130</name>
</gene>
<keyword evidence="2" id="KW-1185">Reference proteome</keyword>
<reference evidence="1" key="1">
    <citation type="journal article" date="2020" name="Stud. Mycol.">
        <title>101 Dothideomycetes genomes: a test case for predicting lifestyles and emergence of pathogens.</title>
        <authorList>
            <person name="Haridas S."/>
            <person name="Albert R."/>
            <person name="Binder M."/>
            <person name="Bloem J."/>
            <person name="Labutti K."/>
            <person name="Salamov A."/>
            <person name="Andreopoulos B."/>
            <person name="Baker S."/>
            <person name="Barry K."/>
            <person name="Bills G."/>
            <person name="Bluhm B."/>
            <person name="Cannon C."/>
            <person name="Castanera R."/>
            <person name="Culley D."/>
            <person name="Daum C."/>
            <person name="Ezra D."/>
            <person name="Gonzalez J."/>
            <person name="Henrissat B."/>
            <person name="Kuo A."/>
            <person name="Liang C."/>
            <person name="Lipzen A."/>
            <person name="Lutzoni F."/>
            <person name="Magnuson J."/>
            <person name="Mondo S."/>
            <person name="Nolan M."/>
            <person name="Ohm R."/>
            <person name="Pangilinan J."/>
            <person name="Park H.-J."/>
            <person name="Ramirez L."/>
            <person name="Alfaro M."/>
            <person name="Sun H."/>
            <person name="Tritt A."/>
            <person name="Yoshinaga Y."/>
            <person name="Zwiers L.-H."/>
            <person name="Turgeon B."/>
            <person name="Goodwin S."/>
            <person name="Spatafora J."/>
            <person name="Crous P."/>
            <person name="Grigoriev I."/>
        </authorList>
    </citation>
    <scope>NUCLEOTIDE SEQUENCE</scope>
    <source>
        <strain evidence="1">CBS 116435</strain>
    </source>
</reference>
<dbReference type="EMBL" id="MU003782">
    <property type="protein sequence ID" value="KAF2722487.1"/>
    <property type="molecule type" value="Genomic_DNA"/>
</dbReference>
<comment type="caution">
    <text evidence="1">The sequence shown here is derived from an EMBL/GenBank/DDBJ whole genome shotgun (WGS) entry which is preliminary data.</text>
</comment>
<protein>
    <recommendedName>
        <fullName evidence="3">Methyltransferase domain-containing protein</fullName>
    </recommendedName>
</protein>
<evidence type="ECO:0008006" key="3">
    <source>
        <dbReference type="Google" id="ProtNLM"/>
    </source>
</evidence>
<dbReference type="Pfam" id="PF13489">
    <property type="entry name" value="Methyltransf_23"/>
    <property type="match status" value="1"/>
</dbReference>
<dbReference type="SUPFAM" id="SSF53335">
    <property type="entry name" value="S-adenosyl-L-methionine-dependent methyltransferases"/>
    <property type="match status" value="1"/>
</dbReference>
<evidence type="ECO:0000313" key="1">
    <source>
        <dbReference type="EMBL" id="KAF2722487.1"/>
    </source>
</evidence>
<dbReference type="CDD" id="cd02440">
    <property type="entry name" value="AdoMet_MTases"/>
    <property type="match status" value="1"/>
</dbReference>
<dbReference type="AlphaFoldDB" id="A0A9P4UNM0"/>
<dbReference type="Proteomes" id="UP000799441">
    <property type="component" value="Unassembled WGS sequence"/>
</dbReference>
<evidence type="ECO:0000313" key="2">
    <source>
        <dbReference type="Proteomes" id="UP000799441"/>
    </source>
</evidence>